<reference evidence="4" key="1">
    <citation type="submission" date="2023-08" db="EMBL/GenBank/DDBJ databases">
        <authorList>
            <person name="Messyasz A."/>
            <person name="Mannisto M.K."/>
            <person name="Kerkhof L.J."/>
            <person name="Haggblom M."/>
        </authorList>
    </citation>
    <scope>NUCLEOTIDE SEQUENCE</scope>
    <source>
        <strain evidence="4">M8UP39</strain>
    </source>
</reference>
<dbReference type="InterPro" id="IPR005532">
    <property type="entry name" value="SUMF_dom"/>
</dbReference>
<dbReference type="SUPFAM" id="SSF56436">
    <property type="entry name" value="C-type lectin-like"/>
    <property type="match status" value="1"/>
</dbReference>
<evidence type="ECO:0000313" key="4">
    <source>
        <dbReference type="EMBL" id="XCB23797.1"/>
    </source>
</evidence>
<evidence type="ECO:0000256" key="1">
    <source>
        <dbReference type="SAM" id="MobiDB-lite"/>
    </source>
</evidence>
<dbReference type="KEGG" id="tgi:RBB81_07710"/>
<dbReference type="PANTHER" id="PTHR23150">
    <property type="entry name" value="SULFATASE MODIFYING FACTOR 1, 2"/>
    <property type="match status" value="1"/>
</dbReference>
<protein>
    <submittedName>
        <fullName evidence="4">Formylglycine-generating enzyme family protein</fullName>
    </submittedName>
</protein>
<dbReference type="PROSITE" id="PS51257">
    <property type="entry name" value="PROKAR_LIPOPROTEIN"/>
    <property type="match status" value="1"/>
</dbReference>
<dbReference type="InterPro" id="IPR051043">
    <property type="entry name" value="Sulfatase_Mod_Factor_Kinase"/>
</dbReference>
<feature type="region of interest" description="Disordered" evidence="1">
    <location>
        <begin position="312"/>
        <end position="336"/>
    </location>
</feature>
<organism evidence="4">
    <name type="scientific">Tunturiibacter gelidiferens</name>
    <dbReference type="NCBI Taxonomy" id="3069689"/>
    <lineage>
        <taxon>Bacteria</taxon>
        <taxon>Pseudomonadati</taxon>
        <taxon>Acidobacteriota</taxon>
        <taxon>Terriglobia</taxon>
        <taxon>Terriglobales</taxon>
        <taxon>Acidobacteriaceae</taxon>
        <taxon>Tunturiibacter</taxon>
    </lineage>
</organism>
<dbReference type="Pfam" id="PF03781">
    <property type="entry name" value="FGE-sulfatase"/>
    <property type="match status" value="1"/>
</dbReference>
<dbReference type="RefSeq" id="WP_353073279.1">
    <property type="nucleotide sequence ID" value="NZ_CP132938.1"/>
</dbReference>
<keyword evidence="2" id="KW-0732">Signal</keyword>
<feature type="domain" description="Sulfatase-modifying factor enzyme-like" evidence="3">
    <location>
        <begin position="67"/>
        <end position="374"/>
    </location>
</feature>
<dbReference type="InterPro" id="IPR042095">
    <property type="entry name" value="SUMF_sf"/>
</dbReference>
<reference evidence="4" key="2">
    <citation type="journal article" date="2024" name="Environ. Microbiol.">
        <title>Genome analysis and description of Tunturibacter gen. nov. expands the diversity of Terriglobia in tundra soils.</title>
        <authorList>
            <person name="Messyasz A."/>
            <person name="Mannisto M.K."/>
            <person name="Kerkhof L.J."/>
            <person name="Haggblom M.M."/>
        </authorList>
    </citation>
    <scope>NUCLEOTIDE SEQUENCE</scope>
    <source>
        <strain evidence="4">M8UP39</strain>
    </source>
</reference>
<dbReference type="PANTHER" id="PTHR23150:SF19">
    <property type="entry name" value="FORMYLGLYCINE-GENERATING ENZYME"/>
    <property type="match status" value="1"/>
</dbReference>
<dbReference type="EMBL" id="CP132938">
    <property type="protein sequence ID" value="XCB23797.1"/>
    <property type="molecule type" value="Genomic_DNA"/>
</dbReference>
<dbReference type="Gene3D" id="3.90.1580.10">
    <property type="entry name" value="paralog of FGE (formylglycine-generating enzyme)"/>
    <property type="match status" value="1"/>
</dbReference>
<feature type="chain" id="PRO_5043986407" evidence="2">
    <location>
        <begin position="36"/>
        <end position="377"/>
    </location>
</feature>
<gene>
    <name evidence="4" type="ORF">RBB81_07710</name>
</gene>
<name>A0AAU7Z4E4_9BACT</name>
<accession>A0AAU7Z4E4</accession>
<evidence type="ECO:0000259" key="3">
    <source>
        <dbReference type="Pfam" id="PF03781"/>
    </source>
</evidence>
<dbReference type="InterPro" id="IPR016187">
    <property type="entry name" value="CTDL_fold"/>
</dbReference>
<proteinExistence type="predicted"/>
<sequence>MIKRRSFNALNLSLALSLSLLLTACNKSAPSQAQASTPVGQPVPVPLTRFQPSVANGTPAPHIAPVGMVWIPGGEFSMGAADAPDGDEVGMQATRDSRPIHQVYVDGFYIDKTDVTNAQFAKFVHATGYVTVAERKPRAEDFPEAPPENLIAGSVVFTPPDHSVPLNDHFQWWSFVHGADWRHPTGPKSNINGKDNYPVVQVAYEDAEAYAKWAGQRLPTEAEWEFAARGGLAGKPFVWGDEFRPKGKWMANTYQGHFPNSDTGEDGHVGLAPVASFAPNGYGLYDMAGNVWQWTSDWYRPDYYRQLDASGKVARNPQGPDASFDPAEPNEPKKVHRGGSYLCTDQYCSRYMVGTRGKGEVSTGTNHLGFRCVKNGT</sequence>
<evidence type="ECO:0000256" key="2">
    <source>
        <dbReference type="SAM" id="SignalP"/>
    </source>
</evidence>
<feature type="signal peptide" evidence="2">
    <location>
        <begin position="1"/>
        <end position="35"/>
    </location>
</feature>
<dbReference type="AlphaFoldDB" id="A0AAU7Z4E4"/>
<dbReference type="GO" id="GO:0120147">
    <property type="term" value="F:formylglycine-generating oxidase activity"/>
    <property type="evidence" value="ECO:0007669"/>
    <property type="project" value="TreeGrafter"/>
</dbReference>